<dbReference type="EMBL" id="UGRY01000005">
    <property type="protein sequence ID" value="SUD48426.1"/>
    <property type="molecule type" value="Genomic_DNA"/>
</dbReference>
<keyword evidence="2" id="KW-1185">Reference proteome</keyword>
<sequence>MSRRRGKDTDYPPYERQETLSAAQQHLYAALDKTREVLGYSRSQVAAELNLSLSATAKKFRAERRFENEEIIALVKFFGFPAVLGLKVADQVLHGIVPFRAGRWPPQFAAGDLELLNSFAGPGMFMESPVLHIMAKNAAADEYFPWLKVPTDDCGPVNLVVELFTNPGALDSFGDTWDDMARHAAMMLNILAPGIVEAEVMADIFERCRVHPKFDEYLNFLPTDPEIFAKTEVTVKCPDGVRRRHIVKSLRQDWPDPEAWVMTTMVRVE</sequence>
<name>A0A379JJ75_9NOCA</name>
<evidence type="ECO:0000313" key="2">
    <source>
        <dbReference type="Proteomes" id="UP000255467"/>
    </source>
</evidence>
<gene>
    <name evidence="1" type="ORF">NCTC1934_05761</name>
</gene>
<evidence type="ECO:0000313" key="1">
    <source>
        <dbReference type="EMBL" id="SUD48426.1"/>
    </source>
</evidence>
<dbReference type="OrthoDB" id="4523136at2"/>
<accession>A0A379JJ75</accession>
<protein>
    <submittedName>
        <fullName evidence="1">Uncharacterized protein</fullName>
    </submittedName>
</protein>
<dbReference type="RefSeq" id="WP_147287211.1">
    <property type="nucleotide sequence ID" value="NZ_UGRY01000005.1"/>
</dbReference>
<proteinExistence type="predicted"/>
<organism evidence="1 2">
    <name type="scientific">Nocardia otitidiscaviarum</name>
    <dbReference type="NCBI Taxonomy" id="1823"/>
    <lineage>
        <taxon>Bacteria</taxon>
        <taxon>Bacillati</taxon>
        <taxon>Actinomycetota</taxon>
        <taxon>Actinomycetes</taxon>
        <taxon>Mycobacteriales</taxon>
        <taxon>Nocardiaceae</taxon>
        <taxon>Nocardia</taxon>
    </lineage>
</organism>
<reference evidence="1 2" key="1">
    <citation type="submission" date="2018-06" db="EMBL/GenBank/DDBJ databases">
        <authorList>
            <consortium name="Pathogen Informatics"/>
            <person name="Doyle S."/>
        </authorList>
    </citation>
    <scope>NUCLEOTIDE SEQUENCE [LARGE SCALE GENOMIC DNA]</scope>
    <source>
        <strain evidence="1 2">NCTC1934</strain>
    </source>
</reference>
<dbReference type="Proteomes" id="UP000255467">
    <property type="component" value="Unassembled WGS sequence"/>
</dbReference>
<dbReference type="AlphaFoldDB" id="A0A379JJ75"/>